<comment type="caution">
    <text evidence="2">The sequence shown here is derived from an EMBL/GenBank/DDBJ whole genome shotgun (WGS) entry which is preliminary data.</text>
</comment>
<keyword evidence="1" id="KW-1133">Transmembrane helix</keyword>
<feature type="transmembrane region" description="Helical" evidence="1">
    <location>
        <begin position="132"/>
        <end position="148"/>
    </location>
</feature>
<sequence>MASRVLRVGVAVMLAGSGALMYAASWQRWAGACAWGEHEGALCTTRQDHLYDFLPPMAPWEPVGDAAQLAGWSLIVQALAFALLPWALTRRRPGPLSAVAQVGAVAATLAVGIVTLRSGVAGSVVEVSGFDLALYVWLLVPPILLVRWTTAARGWAIAAAVLLVLATPFVAAFSYALGSFDARPWWEAVSGVLTIASGLCLVGDAVFAGRPRGPEAATSEAETLSTAID</sequence>
<evidence type="ECO:0008006" key="4">
    <source>
        <dbReference type="Google" id="ProtNLM"/>
    </source>
</evidence>
<dbReference type="Proteomes" id="UP001596524">
    <property type="component" value="Unassembled WGS sequence"/>
</dbReference>
<protein>
    <recommendedName>
        <fullName evidence="4">DUF2029 domain-containing protein</fullName>
    </recommendedName>
</protein>
<evidence type="ECO:0000313" key="2">
    <source>
        <dbReference type="EMBL" id="MFC7362546.1"/>
    </source>
</evidence>
<reference evidence="3" key="1">
    <citation type="journal article" date="2019" name="Int. J. Syst. Evol. Microbiol.">
        <title>The Global Catalogue of Microorganisms (GCM) 10K type strain sequencing project: providing services to taxonomists for standard genome sequencing and annotation.</title>
        <authorList>
            <consortium name="The Broad Institute Genomics Platform"/>
            <consortium name="The Broad Institute Genome Sequencing Center for Infectious Disease"/>
            <person name="Wu L."/>
            <person name="Ma J."/>
        </authorList>
    </citation>
    <scope>NUCLEOTIDE SEQUENCE [LARGE SCALE GENOMIC DNA]</scope>
    <source>
        <strain evidence="3">FCH27</strain>
    </source>
</reference>
<proteinExistence type="predicted"/>
<organism evidence="2 3">
    <name type="scientific">Nocardioides astragali</name>
    <dbReference type="NCBI Taxonomy" id="1776736"/>
    <lineage>
        <taxon>Bacteria</taxon>
        <taxon>Bacillati</taxon>
        <taxon>Actinomycetota</taxon>
        <taxon>Actinomycetes</taxon>
        <taxon>Propionibacteriales</taxon>
        <taxon>Nocardioidaceae</taxon>
        <taxon>Nocardioides</taxon>
    </lineage>
</organism>
<gene>
    <name evidence="2" type="ORF">ACFQO6_19915</name>
</gene>
<feature type="transmembrane region" description="Helical" evidence="1">
    <location>
        <begin position="69"/>
        <end position="88"/>
    </location>
</feature>
<keyword evidence="3" id="KW-1185">Reference proteome</keyword>
<dbReference type="RefSeq" id="WP_255889032.1">
    <property type="nucleotide sequence ID" value="NZ_JAFMZM010000001.1"/>
</dbReference>
<keyword evidence="1" id="KW-0812">Transmembrane</keyword>
<evidence type="ECO:0000313" key="3">
    <source>
        <dbReference type="Proteomes" id="UP001596524"/>
    </source>
</evidence>
<name>A0ABW2N924_9ACTN</name>
<evidence type="ECO:0000256" key="1">
    <source>
        <dbReference type="SAM" id="Phobius"/>
    </source>
</evidence>
<feature type="transmembrane region" description="Helical" evidence="1">
    <location>
        <begin position="100"/>
        <end position="120"/>
    </location>
</feature>
<keyword evidence="1" id="KW-0472">Membrane</keyword>
<feature type="transmembrane region" description="Helical" evidence="1">
    <location>
        <begin position="155"/>
        <end position="176"/>
    </location>
</feature>
<accession>A0ABW2N924</accession>
<feature type="transmembrane region" description="Helical" evidence="1">
    <location>
        <begin position="5"/>
        <end position="24"/>
    </location>
</feature>
<feature type="transmembrane region" description="Helical" evidence="1">
    <location>
        <begin position="188"/>
        <end position="207"/>
    </location>
</feature>
<dbReference type="EMBL" id="JBHTCH010000025">
    <property type="protein sequence ID" value="MFC7362546.1"/>
    <property type="molecule type" value="Genomic_DNA"/>
</dbReference>